<dbReference type="InterPro" id="IPR000485">
    <property type="entry name" value="AsnC-type_HTH_dom"/>
</dbReference>
<dbReference type="SMART" id="SM00344">
    <property type="entry name" value="HTH_ASNC"/>
    <property type="match status" value="1"/>
</dbReference>
<dbReference type="OrthoDB" id="5476at2"/>
<dbReference type="GO" id="GO:0005829">
    <property type="term" value="C:cytosol"/>
    <property type="evidence" value="ECO:0007669"/>
    <property type="project" value="TreeGrafter"/>
</dbReference>
<dbReference type="EMBL" id="CP002209">
    <property type="protein sequence ID" value="ADN77254.1"/>
    <property type="molecule type" value="Genomic_DNA"/>
</dbReference>
<dbReference type="GO" id="GO:0043200">
    <property type="term" value="P:response to amino acid"/>
    <property type="evidence" value="ECO:0007669"/>
    <property type="project" value="TreeGrafter"/>
</dbReference>
<sequence>MHSQELDKFDQAIITALRENARQPVSAIADQVNLSRSSVSERLKRLEKSGVIRGYQVLLRPSADTDVSAYFEIRHNQKQCKTLAEMLRRYPEVQSCHGITGEVDLLVLVRADSMQRLHQIREAVEALPAVTKIVTHVVMSEWI</sequence>
<dbReference type="InterPro" id="IPR019887">
    <property type="entry name" value="Tscrpt_reg_AsnC/Lrp_C"/>
</dbReference>
<dbReference type="PROSITE" id="PS50956">
    <property type="entry name" value="HTH_ASNC_2"/>
    <property type="match status" value="1"/>
</dbReference>
<evidence type="ECO:0000256" key="2">
    <source>
        <dbReference type="ARBA" id="ARBA00023125"/>
    </source>
</evidence>
<gene>
    <name evidence="5" type="ordered locus">Fbal_3054</name>
</gene>
<dbReference type="InterPro" id="IPR011991">
    <property type="entry name" value="ArsR-like_HTH"/>
</dbReference>
<evidence type="ECO:0000256" key="1">
    <source>
        <dbReference type="ARBA" id="ARBA00023015"/>
    </source>
</evidence>
<evidence type="ECO:0000313" key="5">
    <source>
        <dbReference type="EMBL" id="ADN77254.1"/>
    </source>
</evidence>
<evidence type="ECO:0000259" key="4">
    <source>
        <dbReference type="PROSITE" id="PS50956"/>
    </source>
</evidence>
<evidence type="ECO:0000313" key="6">
    <source>
        <dbReference type="Proteomes" id="UP000006683"/>
    </source>
</evidence>
<keyword evidence="6" id="KW-1185">Reference proteome</keyword>
<dbReference type="SUPFAM" id="SSF54909">
    <property type="entry name" value="Dimeric alpha+beta barrel"/>
    <property type="match status" value="1"/>
</dbReference>
<dbReference type="GO" id="GO:0006355">
    <property type="term" value="P:regulation of DNA-templated transcription"/>
    <property type="evidence" value="ECO:0007669"/>
    <property type="project" value="UniProtKB-ARBA"/>
</dbReference>
<dbReference type="STRING" id="550540.Fbal_3054"/>
<dbReference type="Gene3D" id="3.30.70.920">
    <property type="match status" value="1"/>
</dbReference>
<keyword evidence="3" id="KW-0804">Transcription</keyword>
<dbReference type="CDD" id="cd00090">
    <property type="entry name" value="HTH_ARSR"/>
    <property type="match status" value="1"/>
</dbReference>
<dbReference type="KEGG" id="fbl:Fbal_3054"/>
<dbReference type="Pfam" id="PF13412">
    <property type="entry name" value="HTH_24"/>
    <property type="match status" value="1"/>
</dbReference>
<dbReference type="PROSITE" id="PS00519">
    <property type="entry name" value="HTH_ASNC_1"/>
    <property type="match status" value="1"/>
</dbReference>
<dbReference type="PANTHER" id="PTHR30154">
    <property type="entry name" value="LEUCINE-RESPONSIVE REGULATORY PROTEIN"/>
    <property type="match status" value="1"/>
</dbReference>
<dbReference type="InterPro" id="IPR019888">
    <property type="entry name" value="Tscrpt_reg_AsnC-like"/>
</dbReference>
<dbReference type="InterPro" id="IPR036390">
    <property type="entry name" value="WH_DNA-bd_sf"/>
</dbReference>
<dbReference type="InterPro" id="IPR011008">
    <property type="entry name" value="Dimeric_a/b-barrel"/>
</dbReference>
<feature type="domain" description="HTH asnC-type" evidence="4">
    <location>
        <begin position="6"/>
        <end position="71"/>
    </location>
</feature>
<dbReference type="GeneID" id="67183276"/>
<keyword evidence="1" id="KW-0805">Transcription regulation</keyword>
<dbReference type="GO" id="GO:0043565">
    <property type="term" value="F:sequence-specific DNA binding"/>
    <property type="evidence" value="ECO:0007669"/>
    <property type="project" value="InterPro"/>
</dbReference>
<dbReference type="PRINTS" id="PR00033">
    <property type="entry name" value="HTHASNC"/>
</dbReference>
<dbReference type="eggNOG" id="COG1522">
    <property type="taxonomic scope" value="Bacteria"/>
</dbReference>
<dbReference type="HOGENOM" id="CLU_091233_5_3_6"/>
<dbReference type="Pfam" id="PF01037">
    <property type="entry name" value="AsnC_trans_reg"/>
    <property type="match status" value="1"/>
</dbReference>
<evidence type="ECO:0000256" key="3">
    <source>
        <dbReference type="ARBA" id="ARBA00023163"/>
    </source>
</evidence>
<dbReference type="PANTHER" id="PTHR30154:SF34">
    <property type="entry name" value="TRANSCRIPTIONAL REGULATOR AZLB"/>
    <property type="match status" value="1"/>
</dbReference>
<keyword evidence="2" id="KW-0238">DNA-binding</keyword>
<proteinExistence type="predicted"/>
<dbReference type="Gene3D" id="1.10.10.10">
    <property type="entry name" value="Winged helix-like DNA-binding domain superfamily/Winged helix DNA-binding domain"/>
    <property type="match status" value="1"/>
</dbReference>
<reference evidence="5 6" key="1">
    <citation type="journal article" date="2010" name="Stand. Genomic Sci.">
        <title>Complete genome sequence of Ferrimonas balearica type strain (PAT).</title>
        <authorList>
            <person name="Nolan M."/>
            <person name="Sikorski J."/>
            <person name="Davenport K."/>
            <person name="Lucas S."/>
            <person name="Glavina Del Rio T."/>
            <person name="Tice H."/>
            <person name="Cheng J."/>
            <person name="Goodwin L."/>
            <person name="Pitluck S."/>
            <person name="Liolios K."/>
            <person name="Ivanova N."/>
            <person name="Mavromatis K."/>
            <person name="Ovchinnikova G."/>
            <person name="Pati A."/>
            <person name="Chen A."/>
            <person name="Palaniappan K."/>
            <person name="Land M."/>
            <person name="Hauser L."/>
            <person name="Chang Y."/>
            <person name="Jeffries C."/>
            <person name="Tapia R."/>
            <person name="Brettin T."/>
            <person name="Detter J."/>
            <person name="Han C."/>
            <person name="Yasawong M."/>
            <person name="Rohde M."/>
            <person name="Tindall B."/>
            <person name="Goker M."/>
            <person name="Woyke T."/>
            <person name="Bristow J."/>
            <person name="Eisen J."/>
            <person name="Markowitz V."/>
            <person name="Hugenholtz P."/>
            <person name="Kyrpides N."/>
            <person name="Klenk H."/>
            <person name="Lapidus A."/>
        </authorList>
    </citation>
    <scope>NUCLEOTIDE SEQUENCE [LARGE SCALE GENOMIC DNA]</scope>
    <source>
        <strain evidence="6">DSM 9799 / CCM 4581 / KCTC 23876 / PAT</strain>
    </source>
</reference>
<dbReference type="RefSeq" id="WP_013346560.1">
    <property type="nucleotide sequence ID" value="NC_014541.1"/>
</dbReference>
<dbReference type="Proteomes" id="UP000006683">
    <property type="component" value="Chromosome"/>
</dbReference>
<protein>
    <submittedName>
        <fullName evidence="5">Transcriptional regulator, AsnC family</fullName>
    </submittedName>
</protein>
<name>E1SUE7_FERBD</name>
<dbReference type="InterPro" id="IPR036388">
    <property type="entry name" value="WH-like_DNA-bd_sf"/>
</dbReference>
<dbReference type="InterPro" id="IPR019885">
    <property type="entry name" value="Tscrpt_reg_HTH_AsnC-type_CS"/>
</dbReference>
<accession>E1SUE7</accession>
<dbReference type="SUPFAM" id="SSF46785">
    <property type="entry name" value="Winged helix' DNA-binding domain"/>
    <property type="match status" value="1"/>
</dbReference>
<dbReference type="AlphaFoldDB" id="E1SUE7"/>
<organism evidence="5 6">
    <name type="scientific">Ferrimonas balearica (strain DSM 9799 / CCM 4581 / KCTC 23876 / PAT)</name>
    <dbReference type="NCBI Taxonomy" id="550540"/>
    <lineage>
        <taxon>Bacteria</taxon>
        <taxon>Pseudomonadati</taxon>
        <taxon>Pseudomonadota</taxon>
        <taxon>Gammaproteobacteria</taxon>
        <taxon>Alteromonadales</taxon>
        <taxon>Ferrimonadaceae</taxon>
        <taxon>Ferrimonas</taxon>
    </lineage>
</organism>